<evidence type="ECO:0000313" key="2">
    <source>
        <dbReference type="EMBL" id="WVN86171.1"/>
    </source>
</evidence>
<feature type="region of interest" description="Disordered" evidence="1">
    <location>
        <begin position="706"/>
        <end position="729"/>
    </location>
</feature>
<reference evidence="2" key="2">
    <citation type="journal article" date="2022" name="Elife">
        <title>Obligate sexual reproduction of a homothallic fungus closely related to the Cryptococcus pathogenic species complex.</title>
        <authorList>
            <person name="Passer A.R."/>
            <person name="Clancey S.A."/>
            <person name="Shea T."/>
            <person name="David-Palma M."/>
            <person name="Averette A.F."/>
            <person name="Boekhout T."/>
            <person name="Porcel B.M."/>
            <person name="Nowrousian M."/>
            <person name="Cuomo C.A."/>
            <person name="Sun S."/>
            <person name="Heitman J."/>
            <person name="Coelho M.A."/>
        </authorList>
    </citation>
    <scope>NUCLEOTIDE SEQUENCE</scope>
    <source>
        <strain evidence="2">CBS 7841</strain>
    </source>
</reference>
<evidence type="ECO:0000313" key="3">
    <source>
        <dbReference type="Proteomes" id="UP000094043"/>
    </source>
</evidence>
<protein>
    <submittedName>
        <fullName evidence="2">Uncharacterized protein</fullName>
    </submittedName>
</protein>
<feature type="compositionally biased region" description="Basic and acidic residues" evidence="1">
    <location>
        <begin position="653"/>
        <end position="672"/>
    </location>
</feature>
<sequence>MSLSRPTTPPTPTPAHGEYRSLPRRTAGNGNILTHSLPKTRRVVPASSLYSHYRNPRSDASLTSDVENALDYAGDSVESRSDEESQAGTEVESVLNESYLADDEDEVDADIGPSPTLGKKRTQPRESVERDEDKTGVDLGWARNKSKKRATENKPGLAKRMPTSVPTQSSPPRVVSLGTITRGITNLGTNSTVLFNNTYENSDILRPQPSLFKCAPSRRLASARRLQNRLRARKFLHAKITGGRSLTSVSCDPIADLSVFQNQKGSSKKLSREPTETSEMELSETGTKDYDTDVTMKTASFKDGEALSDANIAGQARTAMSGSDVSKEHLQQKAAQTMSFVSDNLKPEIYQAPEKRDENRLETLLDDSQSKARCRYEPKQPLSDKQVANLNLKDTSLAILQCLRPKCAPIRAAGQHYTRHLQRNSPTSLLPLRKLPSRLIYPFSKSDRVQCMLMQIKPGTNPYDRTPFPYMGKVMCGFMYARLFRARAIARLTRREAVKSFNERTKDGPWTKWVENYYFRELIPPVNKWWLESPKLLEEPAKPVHQPDRSPSTVRTDAVIAPLDTPEVDESLVSHGKRVREDSDDPQSDTCSERPIRRRTGFENDGIFRHCQSTVVEASQRARVLVQQETDLSLAATSHEEENRRYAQVRAAAEAERRRDEELQARAQEDDERIARETSLLESEFDEGIMSDGSVNAAEGTELQIASRSPSPVPTEVSFRSDPPEYDPPTHPLGGFPSRTFEPEMPFIRHVPHRSRPHTPPRQTEHLPSYAVYGWSQRTPSPPPPYNAQVDGGRLIAPRFVLDEGDVSEDEADYELSDRHHPGPSEPVIVGAFPTLQRERTVRMITPAPEIESARAFEAAIDLEEGEVVDGILDEEESDEQPVGTLQRMIRFFWGR</sequence>
<organism evidence="2 3">
    <name type="scientific">Cryptococcus depauperatus CBS 7841</name>
    <dbReference type="NCBI Taxonomy" id="1295531"/>
    <lineage>
        <taxon>Eukaryota</taxon>
        <taxon>Fungi</taxon>
        <taxon>Dikarya</taxon>
        <taxon>Basidiomycota</taxon>
        <taxon>Agaricomycotina</taxon>
        <taxon>Tremellomycetes</taxon>
        <taxon>Tremellales</taxon>
        <taxon>Cryptococcaceae</taxon>
        <taxon>Cryptococcus</taxon>
    </lineage>
</organism>
<evidence type="ECO:0000256" key="1">
    <source>
        <dbReference type="SAM" id="MobiDB-lite"/>
    </source>
</evidence>
<feature type="compositionally biased region" description="Basic and acidic residues" evidence="1">
    <location>
        <begin position="123"/>
        <end position="136"/>
    </location>
</feature>
<dbReference type="RefSeq" id="XP_066066871.1">
    <property type="nucleotide sequence ID" value="XM_066210774.1"/>
</dbReference>
<feature type="region of interest" description="Disordered" evidence="1">
    <location>
        <begin position="651"/>
        <end position="672"/>
    </location>
</feature>
<reference evidence="2" key="1">
    <citation type="submission" date="2016-06" db="EMBL/GenBank/DDBJ databases">
        <authorList>
            <person name="Cuomo C."/>
            <person name="Litvintseva A."/>
            <person name="Heitman J."/>
            <person name="Chen Y."/>
            <person name="Sun S."/>
            <person name="Springer D."/>
            <person name="Dromer F."/>
            <person name="Young S."/>
            <person name="Zeng Q."/>
            <person name="Chapman S."/>
            <person name="Gujja S."/>
            <person name="Saif S."/>
            <person name="Birren B."/>
        </authorList>
    </citation>
    <scope>NUCLEOTIDE SEQUENCE</scope>
    <source>
        <strain evidence="2">CBS 7841</strain>
    </source>
</reference>
<feature type="region of interest" description="Disordered" evidence="1">
    <location>
        <begin position="565"/>
        <end position="598"/>
    </location>
</feature>
<feature type="region of interest" description="Disordered" evidence="1">
    <location>
        <begin position="1"/>
        <end position="174"/>
    </location>
</feature>
<feature type="region of interest" description="Disordered" evidence="1">
    <location>
        <begin position="263"/>
        <end position="285"/>
    </location>
</feature>
<feature type="compositionally biased region" description="Acidic residues" evidence="1">
    <location>
        <begin position="100"/>
        <end position="109"/>
    </location>
</feature>
<accession>A0AAJ8JPV9</accession>
<dbReference type="GeneID" id="91085545"/>
<gene>
    <name evidence="2" type="ORF">L203_101332</name>
</gene>
<dbReference type="AlphaFoldDB" id="A0AAJ8JPV9"/>
<dbReference type="EMBL" id="CP143785">
    <property type="protein sequence ID" value="WVN86171.1"/>
    <property type="molecule type" value="Genomic_DNA"/>
</dbReference>
<reference evidence="2" key="3">
    <citation type="submission" date="2024-01" db="EMBL/GenBank/DDBJ databases">
        <authorList>
            <person name="Coelho M.A."/>
            <person name="David-Palma M."/>
            <person name="Shea T."/>
            <person name="Sun S."/>
            <person name="Cuomo C.A."/>
            <person name="Heitman J."/>
        </authorList>
    </citation>
    <scope>NUCLEOTIDE SEQUENCE</scope>
    <source>
        <strain evidence="2">CBS 7841</strain>
    </source>
</reference>
<keyword evidence="3" id="KW-1185">Reference proteome</keyword>
<dbReference type="Proteomes" id="UP000094043">
    <property type="component" value="Chromosome 2"/>
</dbReference>
<dbReference type="KEGG" id="cdep:91085545"/>
<proteinExistence type="predicted"/>
<name>A0AAJ8JPV9_9TREE</name>